<name>A0A4R8Q8Q7_9PEZI</name>
<dbReference type="AlphaFoldDB" id="A0A4R8Q8Q7"/>
<evidence type="ECO:0000313" key="1">
    <source>
        <dbReference type="EMBL" id="TDZ33146.1"/>
    </source>
</evidence>
<gene>
    <name evidence="1" type="ORF">C8035_v006094</name>
</gene>
<organism evidence="1 2">
    <name type="scientific">Colletotrichum spinosum</name>
    <dbReference type="NCBI Taxonomy" id="1347390"/>
    <lineage>
        <taxon>Eukaryota</taxon>
        <taxon>Fungi</taxon>
        <taxon>Dikarya</taxon>
        <taxon>Ascomycota</taxon>
        <taxon>Pezizomycotina</taxon>
        <taxon>Sordariomycetes</taxon>
        <taxon>Hypocreomycetidae</taxon>
        <taxon>Glomerellales</taxon>
        <taxon>Glomerellaceae</taxon>
        <taxon>Colletotrichum</taxon>
        <taxon>Colletotrichum orbiculare species complex</taxon>
    </lineage>
</organism>
<sequence>MRRWFAASEETGRQWIEDVDAPLLKPGKQQQGDEQSVARMAHEVAVRYTLSPAWLVTASNRIGRELFAGLTSVVIPNELHMYDHPRRRDRTSIGFTEAAVVSVARLSSLDARSIFPIRCQC</sequence>
<dbReference type="EMBL" id="QAPG01000070">
    <property type="protein sequence ID" value="TDZ33146.1"/>
    <property type="molecule type" value="Genomic_DNA"/>
</dbReference>
<reference evidence="1 2" key="1">
    <citation type="submission" date="2018-11" db="EMBL/GenBank/DDBJ databases">
        <title>Genome sequence and assembly of Colletotrichum spinosum.</title>
        <authorList>
            <person name="Gan P."/>
            <person name="Shirasu K."/>
        </authorList>
    </citation>
    <scope>NUCLEOTIDE SEQUENCE [LARGE SCALE GENOMIC DNA]</scope>
    <source>
        <strain evidence="1 2">CBS 515.97</strain>
    </source>
</reference>
<accession>A0A4R8Q8Q7</accession>
<protein>
    <submittedName>
        <fullName evidence="1">Uncharacterized protein</fullName>
    </submittedName>
</protein>
<keyword evidence="2" id="KW-1185">Reference proteome</keyword>
<proteinExistence type="predicted"/>
<dbReference type="Proteomes" id="UP000295083">
    <property type="component" value="Unassembled WGS sequence"/>
</dbReference>
<comment type="caution">
    <text evidence="1">The sequence shown here is derived from an EMBL/GenBank/DDBJ whole genome shotgun (WGS) entry which is preliminary data.</text>
</comment>
<evidence type="ECO:0000313" key="2">
    <source>
        <dbReference type="Proteomes" id="UP000295083"/>
    </source>
</evidence>